<keyword evidence="1" id="KW-0732">Signal</keyword>
<name>A0A2A4B6T6_9SPHN</name>
<feature type="signal peptide" evidence="1">
    <location>
        <begin position="1"/>
        <end position="25"/>
    </location>
</feature>
<evidence type="ECO:0000313" key="2">
    <source>
        <dbReference type="EMBL" id="PCD03790.1"/>
    </source>
</evidence>
<gene>
    <name evidence="2" type="ORF">COC42_05465</name>
</gene>
<protein>
    <submittedName>
        <fullName evidence="2">Uncharacterized protein</fullName>
    </submittedName>
</protein>
<sequence>MKGRLSFFLLLGALLGFLGQQAAYAGGPALVPVMEASHAMPSGMDCPDMKDMPKATHDAPCKGLTLACIAQMGCVIPVTIEDRLALTTPQVAVPLAAYQAGARPLSGRDVAPEPEPPTV</sequence>
<comment type="caution">
    <text evidence="2">The sequence shown here is derived from an EMBL/GenBank/DDBJ whole genome shotgun (WGS) entry which is preliminary data.</text>
</comment>
<proteinExistence type="predicted"/>
<dbReference type="OrthoDB" id="7204892at2"/>
<evidence type="ECO:0000313" key="3">
    <source>
        <dbReference type="Proteomes" id="UP000218366"/>
    </source>
</evidence>
<keyword evidence="3" id="KW-1185">Reference proteome</keyword>
<evidence type="ECO:0000256" key="1">
    <source>
        <dbReference type="SAM" id="SignalP"/>
    </source>
</evidence>
<feature type="chain" id="PRO_5012765599" evidence="1">
    <location>
        <begin position="26"/>
        <end position="119"/>
    </location>
</feature>
<dbReference type="EMBL" id="NWMW01000001">
    <property type="protein sequence ID" value="PCD03790.1"/>
    <property type="molecule type" value="Genomic_DNA"/>
</dbReference>
<dbReference type="AlphaFoldDB" id="A0A2A4B6T6"/>
<dbReference type="Proteomes" id="UP000218366">
    <property type="component" value="Unassembled WGS sequence"/>
</dbReference>
<accession>A0A2A4B6T6</accession>
<reference evidence="2 3" key="1">
    <citation type="submission" date="2017-09" db="EMBL/GenBank/DDBJ databases">
        <title>Sphingomonas spermidinifaciens 9NM-10, whole genome shotgun sequence.</title>
        <authorList>
            <person name="Feng G."/>
            <person name="Zhu H."/>
        </authorList>
    </citation>
    <scope>NUCLEOTIDE SEQUENCE [LARGE SCALE GENOMIC DNA]</scope>
    <source>
        <strain evidence="2 3">9NM-10</strain>
    </source>
</reference>
<organism evidence="2 3">
    <name type="scientific">Sphingomonas spermidinifaciens</name>
    <dbReference type="NCBI Taxonomy" id="1141889"/>
    <lineage>
        <taxon>Bacteria</taxon>
        <taxon>Pseudomonadati</taxon>
        <taxon>Pseudomonadota</taxon>
        <taxon>Alphaproteobacteria</taxon>
        <taxon>Sphingomonadales</taxon>
        <taxon>Sphingomonadaceae</taxon>
        <taxon>Sphingomonas</taxon>
    </lineage>
</organism>